<dbReference type="InterPro" id="IPR032466">
    <property type="entry name" value="Metal_Hydrolase"/>
</dbReference>
<comment type="caution">
    <text evidence="3">The sequence shown here is derived from an EMBL/GenBank/DDBJ whole genome shotgun (WGS) entry which is preliminary data.</text>
</comment>
<dbReference type="SUPFAM" id="SSF51338">
    <property type="entry name" value="Composite domain of metallo-dependent hydrolases"/>
    <property type="match status" value="1"/>
</dbReference>
<dbReference type="Gene3D" id="3.20.20.140">
    <property type="entry name" value="Metal-dependent hydrolases"/>
    <property type="match status" value="1"/>
</dbReference>
<feature type="region of interest" description="Disordered" evidence="1">
    <location>
        <begin position="192"/>
        <end position="211"/>
    </location>
</feature>
<sequence>MLFYYTGKNRYMDYPNKTTKFLHLKIKDGEYMLKKWTSAVMLTALTLLINNAIATEQPLHRYLIKNVNVYDGSDKLIPNQDVLIEGNLIKQISDNIAAENGTDIIEGGNKTLSPGFIAVHEHIIGQMSFGDIFTTDTRFAAYVASSTVNTYLMNGYTALRDVAGNTFSLKKAIDEGYVTGPRIYPSGPMITQTSGHADHRHASDASNVNGNGTWDPMVRNGDMVVADGVPQVLKAARESLRQGATQIKIAVGGGTGSYADPLDVIEFTPEEIRAAVNAASDWGTYVLAHVYNSDGIRRAVDNGVKSIEHANLIDEETLRYMKEKDIWLSPQVSVYTFIPKGYTEDQAKKHRAAYAGLDNLFSTAKKIGYKKIAFGSDIITDPAAIERINEEFVHRTKWFSNAEIMQQATANSAALLALSGKRNPYPHPMGVIKVGAYADLLIIDGNPLDDISILTKPKENLKMIMKDGVIYKNTL</sequence>
<gene>
    <name evidence="3" type="ORF">GCM10007916_19790</name>
</gene>
<dbReference type="Pfam" id="PF01979">
    <property type="entry name" value="Amidohydro_1"/>
    <property type="match status" value="1"/>
</dbReference>
<evidence type="ECO:0000259" key="2">
    <source>
        <dbReference type="Pfam" id="PF01979"/>
    </source>
</evidence>
<dbReference type="CDD" id="cd01299">
    <property type="entry name" value="Met_dep_hydrolase_A"/>
    <property type="match status" value="1"/>
</dbReference>
<dbReference type="Proteomes" id="UP001157353">
    <property type="component" value="Unassembled WGS sequence"/>
</dbReference>
<accession>A0ABQ6E0N8</accession>
<keyword evidence="4" id="KW-1185">Reference proteome</keyword>
<dbReference type="PANTHER" id="PTHR43135">
    <property type="entry name" value="ALPHA-D-RIBOSE 1-METHYLPHOSPHONATE 5-TRIPHOSPHATE DIPHOSPHATASE"/>
    <property type="match status" value="1"/>
</dbReference>
<dbReference type="GO" id="GO:0016787">
    <property type="term" value="F:hydrolase activity"/>
    <property type="evidence" value="ECO:0007669"/>
    <property type="project" value="UniProtKB-KW"/>
</dbReference>
<dbReference type="InterPro" id="IPR011059">
    <property type="entry name" value="Metal-dep_hydrolase_composite"/>
</dbReference>
<dbReference type="InterPro" id="IPR057744">
    <property type="entry name" value="OTAase-like"/>
</dbReference>
<evidence type="ECO:0000313" key="3">
    <source>
        <dbReference type="EMBL" id="GLS90912.1"/>
    </source>
</evidence>
<dbReference type="EMBL" id="BSPQ01000005">
    <property type="protein sequence ID" value="GLS90912.1"/>
    <property type="molecule type" value="Genomic_DNA"/>
</dbReference>
<protein>
    <submittedName>
        <fullName evidence="3">Hydrolase</fullName>
    </submittedName>
</protein>
<dbReference type="Gene3D" id="2.30.40.10">
    <property type="entry name" value="Urease, subunit C, domain 1"/>
    <property type="match status" value="1"/>
</dbReference>
<evidence type="ECO:0000313" key="4">
    <source>
        <dbReference type="Proteomes" id="UP001157353"/>
    </source>
</evidence>
<organism evidence="3 4">
    <name type="scientific">Psychromonas marina</name>
    <dbReference type="NCBI Taxonomy" id="88364"/>
    <lineage>
        <taxon>Bacteria</taxon>
        <taxon>Pseudomonadati</taxon>
        <taxon>Pseudomonadota</taxon>
        <taxon>Gammaproteobacteria</taxon>
        <taxon>Alteromonadales</taxon>
        <taxon>Psychromonadaceae</taxon>
        <taxon>Psychromonas</taxon>
    </lineage>
</organism>
<feature type="domain" description="Amidohydrolase-related" evidence="2">
    <location>
        <begin position="112"/>
        <end position="469"/>
    </location>
</feature>
<dbReference type="SUPFAM" id="SSF51556">
    <property type="entry name" value="Metallo-dependent hydrolases"/>
    <property type="match status" value="1"/>
</dbReference>
<keyword evidence="3" id="KW-0378">Hydrolase</keyword>
<evidence type="ECO:0000256" key="1">
    <source>
        <dbReference type="SAM" id="MobiDB-lite"/>
    </source>
</evidence>
<proteinExistence type="predicted"/>
<name>A0ABQ6E0N8_9GAMM</name>
<dbReference type="PANTHER" id="PTHR43135:SF3">
    <property type="entry name" value="ALPHA-D-RIBOSE 1-METHYLPHOSPHONATE 5-TRIPHOSPHATE DIPHOSPHATASE"/>
    <property type="match status" value="1"/>
</dbReference>
<reference evidence="4" key="1">
    <citation type="journal article" date="2019" name="Int. J. Syst. Evol. Microbiol.">
        <title>The Global Catalogue of Microorganisms (GCM) 10K type strain sequencing project: providing services to taxonomists for standard genome sequencing and annotation.</title>
        <authorList>
            <consortium name="The Broad Institute Genomics Platform"/>
            <consortium name="The Broad Institute Genome Sequencing Center for Infectious Disease"/>
            <person name="Wu L."/>
            <person name="Ma J."/>
        </authorList>
    </citation>
    <scope>NUCLEOTIDE SEQUENCE [LARGE SCALE GENOMIC DNA]</scope>
    <source>
        <strain evidence="4">NBRC 103166</strain>
    </source>
</reference>
<dbReference type="InterPro" id="IPR051781">
    <property type="entry name" value="Metallo-dep_Hydrolase"/>
</dbReference>
<dbReference type="InterPro" id="IPR006680">
    <property type="entry name" value="Amidohydro-rel"/>
</dbReference>